<dbReference type="EMBL" id="LAVA02000097">
    <property type="protein sequence ID" value="OIJ63575.1"/>
    <property type="molecule type" value="Genomic_DNA"/>
</dbReference>
<dbReference type="PROSITE" id="PS50231">
    <property type="entry name" value="RICIN_B_LECTIN"/>
    <property type="match status" value="1"/>
</dbReference>
<evidence type="ECO:0000259" key="2">
    <source>
        <dbReference type="SMART" id="SM00458"/>
    </source>
</evidence>
<dbReference type="Pfam" id="PF14200">
    <property type="entry name" value="RicinB_lectin_2"/>
    <property type="match status" value="1"/>
</dbReference>
<proteinExistence type="predicted"/>
<dbReference type="SUPFAM" id="SSF50370">
    <property type="entry name" value="Ricin B-like lectins"/>
    <property type="match status" value="1"/>
</dbReference>
<feature type="chain" id="PRO_5018096248" description="Ricin B lectin domain-containing protein" evidence="1">
    <location>
        <begin position="27"/>
        <end position="172"/>
    </location>
</feature>
<evidence type="ECO:0000313" key="4">
    <source>
        <dbReference type="Proteomes" id="UP000034196"/>
    </source>
</evidence>
<keyword evidence="4" id="KW-1185">Reference proteome</keyword>
<organism evidence="3 4">
    <name type="scientific">Streptomyces mangrovisoli</name>
    <dbReference type="NCBI Taxonomy" id="1428628"/>
    <lineage>
        <taxon>Bacteria</taxon>
        <taxon>Bacillati</taxon>
        <taxon>Actinomycetota</taxon>
        <taxon>Actinomycetes</taxon>
        <taxon>Kitasatosporales</taxon>
        <taxon>Streptomycetaceae</taxon>
        <taxon>Streptomyces</taxon>
    </lineage>
</organism>
<dbReference type="CDD" id="cd00161">
    <property type="entry name" value="beta-trefoil_Ricin-like"/>
    <property type="match status" value="1"/>
</dbReference>
<feature type="domain" description="Ricin B lectin" evidence="2">
    <location>
        <begin position="27"/>
        <end position="170"/>
    </location>
</feature>
<dbReference type="InterPro" id="IPR035992">
    <property type="entry name" value="Ricin_B-like_lectins"/>
</dbReference>
<sequence>MYLRCATAVSAMVLGLVTVPVSSASAASAMYIENVNSGLCLAIGSASKTQGVQAIQWNCESGHAEQQWTYVTDEDTITAIKNVNSGLCLAIGNGTAGNGEKVIQWNCEASANHLEQFWIHGGSTWHWKNVDTSQCMAIGSGSKVKGVGAIQWNCEGESDGTHPEQMWVTANF</sequence>
<comment type="caution">
    <text evidence="3">The sequence shown here is derived from an EMBL/GenBank/DDBJ whole genome shotgun (WGS) entry which is preliminary data.</text>
</comment>
<dbReference type="InterPro" id="IPR000772">
    <property type="entry name" value="Ricin_B_lectin"/>
</dbReference>
<evidence type="ECO:0000256" key="1">
    <source>
        <dbReference type="SAM" id="SignalP"/>
    </source>
</evidence>
<name>A0A1J4NML4_9ACTN</name>
<dbReference type="Gene3D" id="2.80.10.50">
    <property type="match status" value="1"/>
</dbReference>
<dbReference type="AlphaFoldDB" id="A0A1J4NML4"/>
<accession>A0A1J4NML4</accession>
<dbReference type="Proteomes" id="UP000034196">
    <property type="component" value="Unassembled WGS sequence"/>
</dbReference>
<evidence type="ECO:0000313" key="3">
    <source>
        <dbReference type="EMBL" id="OIJ63575.1"/>
    </source>
</evidence>
<keyword evidence="1" id="KW-0732">Signal</keyword>
<dbReference type="STRING" id="1428628.WN71_032625"/>
<reference evidence="3" key="1">
    <citation type="submission" date="2016-10" db="EMBL/GenBank/DDBJ databases">
        <title>Genome sequence of Streptomyces mangrovisoli MUSC 149.</title>
        <authorList>
            <person name="Lee L.-H."/>
            <person name="Ser H.-L."/>
        </authorList>
    </citation>
    <scope>NUCLEOTIDE SEQUENCE [LARGE SCALE GENOMIC DNA]</scope>
    <source>
        <strain evidence="3">MUSC 149</strain>
    </source>
</reference>
<protein>
    <recommendedName>
        <fullName evidence="2">Ricin B lectin domain-containing protein</fullName>
    </recommendedName>
</protein>
<dbReference type="SMART" id="SM00458">
    <property type="entry name" value="RICIN"/>
    <property type="match status" value="1"/>
</dbReference>
<gene>
    <name evidence="3" type="ORF">WN71_032625</name>
</gene>
<feature type="signal peptide" evidence="1">
    <location>
        <begin position="1"/>
        <end position="26"/>
    </location>
</feature>